<keyword evidence="5" id="KW-0732">Signal</keyword>
<dbReference type="EMBL" id="JBEWLZ010000002">
    <property type="protein sequence ID" value="MET1488937.1"/>
    <property type="molecule type" value="Genomic_DNA"/>
</dbReference>
<sequence length="740" mass="79983">MPIRPLRALRRIALPALLCLCGVAASAASAGTPPPRIGLVLGGGGARGLAHLGVLEELEKLHIPISCIAGTSAGALVGGIYATGQPLDGVIDRIANADWQRLLSGTADRRNLPFAAKNGDDRNLSAITLGLDGSGVHVPRRILGSQNVDRFLRELTRDSMPGSFDRLPIPFRAVATDLISGDIHVFDRGDLATALRASMAVPGVFDLVELEGHYYIDGMFVRNLPVEEIKGRCADIVIAVDVGSPTLEAGQIHSLIDVLAQSMHIAMGRNVIEQRKLLGAQDILIQPDLDGYTPASFAEAPAIIARGRKLAPATLERLRALSLDTEAWERWRSALTAAAGEPAPYARVEIAQTRYVPADEVRARIETPQAPQTQRELLERLDTLHASGDFDRINYFLHDEDGQRVATIVPLERSIGPNHLRFGTQISLDSYSKSEVTLLGSYQMTWLNRWGAQWRNDFQLGVGSRIASEFYQPLAGTPWFIAPGITLARIDKPIYASNGLHVADLRSYSTENGADLGYALGRYGELRTGLFTRRTGSRIASGLAAGVSEEVHDSGLRAALVIDQLDNPRFPRQGYHLSTRYRFGDVKSDTAGTSSRQHNASLSLDLADTFGATTLRGTLQSVRTHGASVVDAPQLGGFLQLSGLQTGELFGEGSLFGRLMVYNRIRPLLPSLGSGTYLGGSFELGRVYRQLTTGTDTPLIPAASLWIGMDTFMGPLYLGTGWSNYHGANLGAYLYLGYTP</sequence>
<protein>
    <submittedName>
        <fullName evidence="7">Patatin-like phospholipase family protein</fullName>
    </submittedName>
</protein>
<dbReference type="PROSITE" id="PS51635">
    <property type="entry name" value="PNPLA"/>
    <property type="match status" value="1"/>
</dbReference>
<comment type="caution">
    <text evidence="4">Lacks conserved residue(s) required for the propagation of feature annotation.</text>
</comment>
<feature type="chain" id="PRO_5045335313" evidence="5">
    <location>
        <begin position="28"/>
        <end position="740"/>
    </location>
</feature>
<dbReference type="PANTHER" id="PTHR14226">
    <property type="entry name" value="NEUROPATHY TARGET ESTERASE/SWISS CHEESE D.MELANOGASTER"/>
    <property type="match status" value="1"/>
</dbReference>
<dbReference type="InterPro" id="IPR050301">
    <property type="entry name" value="NTE"/>
</dbReference>
<feature type="active site" description="Nucleophile" evidence="4">
    <location>
        <position position="72"/>
    </location>
</feature>
<reference evidence="7 8" key="1">
    <citation type="submission" date="2024-07" db="EMBL/GenBank/DDBJ databases">
        <title>Uliginosibacterium paludis KCTC:42655.</title>
        <authorList>
            <person name="Kim M.K."/>
        </authorList>
    </citation>
    <scope>NUCLEOTIDE SEQUENCE [LARGE SCALE GENOMIC DNA]</scope>
    <source>
        <strain evidence="7 8">KCTC 42655</strain>
    </source>
</reference>
<accession>A0ABV2CMB3</accession>
<gene>
    <name evidence="7" type="ORF">ABVT11_03800</name>
</gene>
<proteinExistence type="predicted"/>
<comment type="caution">
    <text evidence="7">The sequence shown here is derived from an EMBL/GenBank/DDBJ whole genome shotgun (WGS) entry which is preliminary data.</text>
</comment>
<feature type="short sequence motif" description="GXSXG" evidence="4">
    <location>
        <begin position="70"/>
        <end position="74"/>
    </location>
</feature>
<dbReference type="Proteomes" id="UP001548590">
    <property type="component" value="Unassembled WGS sequence"/>
</dbReference>
<dbReference type="PANTHER" id="PTHR14226:SF76">
    <property type="entry name" value="NTE FAMILY PROTEIN RSSA"/>
    <property type="match status" value="1"/>
</dbReference>
<evidence type="ECO:0000256" key="4">
    <source>
        <dbReference type="PROSITE-ProRule" id="PRU01161"/>
    </source>
</evidence>
<organism evidence="7 8">
    <name type="scientific">Uliginosibacterium paludis</name>
    <dbReference type="NCBI Taxonomy" id="1615952"/>
    <lineage>
        <taxon>Bacteria</taxon>
        <taxon>Pseudomonadati</taxon>
        <taxon>Pseudomonadota</taxon>
        <taxon>Betaproteobacteria</taxon>
        <taxon>Rhodocyclales</taxon>
        <taxon>Zoogloeaceae</taxon>
        <taxon>Uliginosibacterium</taxon>
    </lineage>
</organism>
<dbReference type="Gene3D" id="3.40.1090.10">
    <property type="entry name" value="Cytosolic phospholipase A2 catalytic domain"/>
    <property type="match status" value="2"/>
</dbReference>
<keyword evidence="2 4" id="KW-0442">Lipid degradation</keyword>
<evidence type="ECO:0000256" key="5">
    <source>
        <dbReference type="SAM" id="SignalP"/>
    </source>
</evidence>
<evidence type="ECO:0000313" key="8">
    <source>
        <dbReference type="Proteomes" id="UP001548590"/>
    </source>
</evidence>
<evidence type="ECO:0000256" key="1">
    <source>
        <dbReference type="ARBA" id="ARBA00022801"/>
    </source>
</evidence>
<evidence type="ECO:0000259" key="6">
    <source>
        <dbReference type="PROSITE" id="PS51635"/>
    </source>
</evidence>
<feature type="active site" description="Proton acceptor" evidence="4">
    <location>
        <position position="217"/>
    </location>
</feature>
<name>A0ABV2CMB3_9RHOO</name>
<feature type="domain" description="PNPLA" evidence="6">
    <location>
        <begin position="39"/>
        <end position="230"/>
    </location>
</feature>
<evidence type="ECO:0000256" key="3">
    <source>
        <dbReference type="ARBA" id="ARBA00023098"/>
    </source>
</evidence>
<evidence type="ECO:0000313" key="7">
    <source>
        <dbReference type="EMBL" id="MET1488937.1"/>
    </source>
</evidence>
<evidence type="ECO:0000256" key="2">
    <source>
        <dbReference type="ARBA" id="ARBA00022963"/>
    </source>
</evidence>
<keyword evidence="3 4" id="KW-0443">Lipid metabolism</keyword>
<keyword evidence="8" id="KW-1185">Reference proteome</keyword>
<dbReference type="SUPFAM" id="SSF52151">
    <property type="entry name" value="FabD/lysophospholipase-like"/>
    <property type="match status" value="1"/>
</dbReference>
<keyword evidence="1 4" id="KW-0378">Hydrolase</keyword>
<dbReference type="InterPro" id="IPR002641">
    <property type="entry name" value="PNPLA_dom"/>
</dbReference>
<dbReference type="InterPro" id="IPR016035">
    <property type="entry name" value="Acyl_Trfase/lysoPLipase"/>
</dbReference>
<dbReference type="RefSeq" id="WP_345923969.1">
    <property type="nucleotide sequence ID" value="NZ_JBDIVF010000001.1"/>
</dbReference>
<feature type="short sequence motif" description="GXGXXG" evidence="4">
    <location>
        <begin position="43"/>
        <end position="48"/>
    </location>
</feature>
<feature type="signal peptide" evidence="5">
    <location>
        <begin position="1"/>
        <end position="27"/>
    </location>
</feature>
<dbReference type="Pfam" id="PF01734">
    <property type="entry name" value="Patatin"/>
    <property type="match status" value="1"/>
</dbReference>